<evidence type="ECO:0000313" key="4">
    <source>
        <dbReference type="Proteomes" id="UP001187203"/>
    </source>
</evidence>
<reference evidence="4" key="1">
    <citation type="journal article" date="2023" name="Int. J. Mol. Sci.">
        <title>Genomic and Metabolic Characterization of Plant Growth-Promoting Rhizobacteria Isolated from Nodules of Clovers Grown in Non-Farmed Soil.</title>
        <authorList>
            <person name="Wojcik M."/>
            <person name="Koper P."/>
            <person name="Zebracki K."/>
            <person name="Marczak M."/>
            <person name="Mazur A."/>
        </authorList>
    </citation>
    <scope>NUCLEOTIDE SEQUENCE [LARGE SCALE GENOMIC DNA]</scope>
    <source>
        <strain evidence="4">KB12</strain>
    </source>
</reference>
<organism evidence="3 4">
    <name type="scientific">Rhizobium brockwellii</name>
    <dbReference type="NCBI Taxonomy" id="3019932"/>
    <lineage>
        <taxon>Bacteria</taxon>
        <taxon>Pseudomonadati</taxon>
        <taxon>Pseudomonadota</taxon>
        <taxon>Alphaproteobacteria</taxon>
        <taxon>Hyphomicrobiales</taxon>
        <taxon>Rhizobiaceae</taxon>
        <taxon>Rhizobium/Agrobacterium group</taxon>
        <taxon>Rhizobium</taxon>
    </lineage>
</organism>
<keyword evidence="4" id="KW-1185">Reference proteome</keyword>
<comment type="caution">
    <text evidence="3">The sequence shown here is derived from an EMBL/GenBank/DDBJ whole genome shotgun (WGS) entry which is preliminary data.</text>
</comment>
<keyword evidence="1" id="KW-0597">Phosphoprotein</keyword>
<accession>A0ABU3YW37</accession>
<dbReference type="RefSeq" id="WP_317277155.1">
    <property type="nucleotide sequence ID" value="NZ_JAWJWH010000024.1"/>
</dbReference>
<dbReference type="SUPFAM" id="SSF52172">
    <property type="entry name" value="CheY-like"/>
    <property type="match status" value="1"/>
</dbReference>
<dbReference type="Proteomes" id="UP001187203">
    <property type="component" value="Unassembled WGS sequence"/>
</dbReference>
<feature type="modified residue" description="4-aspartylphosphate" evidence="1">
    <location>
        <position position="59"/>
    </location>
</feature>
<dbReference type="Pfam" id="PF00072">
    <property type="entry name" value="Response_reg"/>
    <property type="match status" value="1"/>
</dbReference>
<evidence type="ECO:0000256" key="1">
    <source>
        <dbReference type="PROSITE-ProRule" id="PRU00169"/>
    </source>
</evidence>
<dbReference type="EMBL" id="JAWJWI010000023">
    <property type="protein sequence ID" value="MDV4190052.1"/>
    <property type="molecule type" value="Genomic_DNA"/>
</dbReference>
<sequence>METPAIGLPVLILEDEPFITLDVEELLAAHGYGETIALSRGSEALSWLEINVPRLAIIDPRLSDGVCSAVVRLLAERRTPFIVYSGETSSLTDEEPAFGAGELVLKPAPPEDIMAVVARALKSVQGTDQR</sequence>
<dbReference type="PROSITE" id="PS50110">
    <property type="entry name" value="RESPONSE_REGULATORY"/>
    <property type="match status" value="1"/>
</dbReference>
<evidence type="ECO:0000259" key="2">
    <source>
        <dbReference type="PROSITE" id="PS50110"/>
    </source>
</evidence>
<dbReference type="SMART" id="SM00448">
    <property type="entry name" value="REC"/>
    <property type="match status" value="1"/>
</dbReference>
<dbReference type="InterPro" id="IPR001789">
    <property type="entry name" value="Sig_transdc_resp-reg_receiver"/>
</dbReference>
<proteinExistence type="predicted"/>
<gene>
    <name evidence="3" type="ORF">R1523_31630</name>
</gene>
<feature type="domain" description="Response regulatory" evidence="2">
    <location>
        <begin position="9"/>
        <end position="121"/>
    </location>
</feature>
<dbReference type="InterPro" id="IPR011006">
    <property type="entry name" value="CheY-like_superfamily"/>
</dbReference>
<evidence type="ECO:0000313" key="3">
    <source>
        <dbReference type="EMBL" id="MDV4190052.1"/>
    </source>
</evidence>
<dbReference type="Gene3D" id="3.40.50.2300">
    <property type="match status" value="1"/>
</dbReference>
<name>A0ABU3YW37_9HYPH</name>
<protein>
    <submittedName>
        <fullName evidence="3">Response regulator</fullName>
    </submittedName>
</protein>